<dbReference type="AlphaFoldDB" id="V4LSU2"/>
<dbReference type="Gramene" id="ESQ46894">
    <property type="protein sequence ID" value="ESQ46894"/>
    <property type="gene ID" value="EUTSA_v10028315mg"/>
</dbReference>
<reference evidence="2 3" key="1">
    <citation type="journal article" date="2013" name="Front. Plant Sci.">
        <title>The Reference Genome of the Halophytic Plant Eutrema salsugineum.</title>
        <authorList>
            <person name="Yang R."/>
            <person name="Jarvis D.E."/>
            <person name="Chen H."/>
            <person name="Beilstein M.A."/>
            <person name="Grimwood J."/>
            <person name="Jenkins J."/>
            <person name="Shu S."/>
            <person name="Prochnik S."/>
            <person name="Xin M."/>
            <person name="Ma C."/>
            <person name="Schmutz J."/>
            <person name="Wing R.A."/>
            <person name="Mitchell-Olds T."/>
            <person name="Schumaker K.S."/>
            <person name="Wang X."/>
        </authorList>
    </citation>
    <scope>NUCLEOTIDE SEQUENCE [LARGE SCALE GENOMIC DNA]</scope>
</reference>
<organism evidence="2 3">
    <name type="scientific">Eutrema salsugineum</name>
    <name type="common">Saltwater cress</name>
    <name type="synonym">Sisymbrium salsugineum</name>
    <dbReference type="NCBI Taxonomy" id="72664"/>
    <lineage>
        <taxon>Eukaryota</taxon>
        <taxon>Viridiplantae</taxon>
        <taxon>Streptophyta</taxon>
        <taxon>Embryophyta</taxon>
        <taxon>Tracheophyta</taxon>
        <taxon>Spermatophyta</taxon>
        <taxon>Magnoliopsida</taxon>
        <taxon>eudicotyledons</taxon>
        <taxon>Gunneridae</taxon>
        <taxon>Pentapetalae</taxon>
        <taxon>rosids</taxon>
        <taxon>malvids</taxon>
        <taxon>Brassicales</taxon>
        <taxon>Brassicaceae</taxon>
        <taxon>Eutremeae</taxon>
        <taxon>Eutrema</taxon>
    </lineage>
</organism>
<name>V4LSU2_EUTSA</name>
<sequence length="285" mass="32435">MGTIGASRGWVATLKNRVVSLHDDMNISASVSNPKHISLPPLVTLPRCQTQTVTSVAMSSSSPEEDDCVVAVKFLGPQLSLCRPAQDTKWTNIRITDPSFFTSQVMFSQRDQVFSLPASGGGHIGSWDLQKHRDKPNLQKLHFRNLPSLRKTERELLDSTYKTEHLVESSDGETFLVIWYRCHTDDMSDFETKGFRVFKLDGEGNAFYTKDLGDLCIFISKSEPFCVPTSYLPHLERNFIYYVDVHEYESMIFVELGGFGLQDSTWNYSQPHTFKVPYYFPPQPI</sequence>
<dbReference type="InterPro" id="IPR005174">
    <property type="entry name" value="KIB1-4_b-propeller"/>
</dbReference>
<dbReference type="KEGG" id="eus:EUTSA_v10028315mg"/>
<dbReference type="OrthoDB" id="1111168at2759"/>
<feature type="domain" description="KIB1-4 beta-propeller" evidence="1">
    <location>
        <begin position="3"/>
        <end position="250"/>
    </location>
</feature>
<dbReference type="Proteomes" id="UP000030689">
    <property type="component" value="Unassembled WGS sequence"/>
</dbReference>
<dbReference type="EMBL" id="KI517416">
    <property type="protein sequence ID" value="ESQ46894.1"/>
    <property type="molecule type" value="Genomic_DNA"/>
</dbReference>
<evidence type="ECO:0000313" key="2">
    <source>
        <dbReference type="EMBL" id="ESQ46894.1"/>
    </source>
</evidence>
<dbReference type="PANTHER" id="PTHR44259">
    <property type="entry name" value="OS07G0183000 PROTEIN-RELATED"/>
    <property type="match status" value="1"/>
</dbReference>
<dbReference type="InterPro" id="IPR050942">
    <property type="entry name" value="F-box_BR-signaling"/>
</dbReference>
<evidence type="ECO:0000313" key="3">
    <source>
        <dbReference type="Proteomes" id="UP000030689"/>
    </source>
</evidence>
<evidence type="ECO:0000259" key="1">
    <source>
        <dbReference type="Pfam" id="PF03478"/>
    </source>
</evidence>
<dbReference type="Pfam" id="PF03478">
    <property type="entry name" value="Beta-prop_KIB1-4"/>
    <property type="match status" value="1"/>
</dbReference>
<accession>V4LSU2</accession>
<gene>
    <name evidence="2" type="ORF">EUTSA_v10028315mg</name>
</gene>
<dbReference type="OMA" id="YMLTDHE"/>
<protein>
    <recommendedName>
        <fullName evidence="1">KIB1-4 beta-propeller domain-containing protein</fullName>
    </recommendedName>
</protein>
<dbReference type="PANTHER" id="PTHR44259:SF93">
    <property type="entry name" value="PROTEIN, PUTATIVE (DUF295)-RELATED"/>
    <property type="match status" value="1"/>
</dbReference>
<keyword evidence="3" id="KW-1185">Reference proteome</keyword>
<proteinExistence type="predicted"/>